<dbReference type="InterPro" id="IPR001584">
    <property type="entry name" value="Integrase_cat-core"/>
</dbReference>
<dbReference type="SUPFAM" id="SSF53098">
    <property type="entry name" value="Ribonuclease H-like"/>
    <property type="match status" value="1"/>
</dbReference>
<dbReference type="Pfam" id="PF13976">
    <property type="entry name" value="gag_pre-integrs"/>
    <property type="match status" value="1"/>
</dbReference>
<gene>
    <name evidence="5" type="ORF">FSB_LOCUS27302</name>
</gene>
<dbReference type="AlphaFoldDB" id="A0A2N9GJ18"/>
<accession>A0A2N9GJ18</accession>
<dbReference type="Pfam" id="PF14223">
    <property type="entry name" value="Retrotran_gag_2"/>
    <property type="match status" value="1"/>
</dbReference>
<dbReference type="Pfam" id="PF07727">
    <property type="entry name" value="RVT_2"/>
    <property type="match status" value="1"/>
</dbReference>
<dbReference type="GO" id="GO:0046872">
    <property type="term" value="F:metal ion binding"/>
    <property type="evidence" value="ECO:0007669"/>
    <property type="project" value="UniProtKB-KW"/>
</dbReference>
<sequence length="729" mass="83085">MASKGIVADLNKGEKLDGDNYDIWHRKIQYVLNEQEVLETLTHSLSAPEQGDTKQHTRDLAAFEKLWKALKHLRTMSTMIRELKTAGNNLTDEQQVQAMILSLPSSWETMSQNMTHNENIKSFDDVACHLELEAERLEAAKPNGSVYMAETNSHRASRPKRKSPDYTPGQTLDSTATDHVARDRVRFVEFCWILIGSRNIIVGNGASVEVLGIGTSKLDFSVVWHARLGHIGQERMARLAREGLIGNLAKVTLPTCEHCLVGKSKRKPFGKANRASFPLQLIHSDICGPMNVRVRHGGSYFITFIDDFTRYGHVYLISHKSEALDCFRRYVSLVENQLDKSIKALKTDRGREYLSKQFKELCDEKGIMRQLTMPRTPQQNGVAERRNRTLLEMVWSIMAQGNLPISYWGDAILTAAYILNRVPSKLVPSTPYELWTSKKPDLSSLQPWGSASFVHDTFRKYGKLGPREKKCIFIRYSEHSKGYVLIGEQPDGSVTEVESRDVDFIENEFPSRGIVGVTQPSGSAPLEEDSQQPQPRRSKRGSVPRRRFEIEGEAFMVSSQDDEEPRTVQEALSSSTSDKWMKAMDDEMESMRTNQVWDLVDLPPGQKAIGNKWVLKIKRKADGSIERYKARLVAKGYTQKEGVNYEETFSPAVRFASVRLILAIVANLNLELYQMDIKTTFLNGELDEEIYMDQPVDFVAKGQERKVCKFKRSIYGLKQLSRQWYLRFH</sequence>
<feature type="compositionally biased region" description="Basic residues" evidence="3">
    <location>
        <begin position="536"/>
        <end position="545"/>
    </location>
</feature>
<dbReference type="InterPro" id="IPR013103">
    <property type="entry name" value="RVT_2"/>
</dbReference>
<name>A0A2N9GJ18_FAGSY</name>
<evidence type="ECO:0000256" key="2">
    <source>
        <dbReference type="ARBA" id="ARBA00022801"/>
    </source>
</evidence>
<keyword evidence="2" id="KW-0378">Hydrolase</keyword>
<dbReference type="Gene3D" id="3.30.420.10">
    <property type="entry name" value="Ribonuclease H-like superfamily/Ribonuclease H"/>
    <property type="match status" value="1"/>
</dbReference>
<dbReference type="EMBL" id="OIVN01001972">
    <property type="protein sequence ID" value="SPC99420.1"/>
    <property type="molecule type" value="Genomic_DNA"/>
</dbReference>
<dbReference type="PANTHER" id="PTHR42648">
    <property type="entry name" value="TRANSPOSASE, PUTATIVE-RELATED"/>
    <property type="match status" value="1"/>
</dbReference>
<evidence type="ECO:0000313" key="5">
    <source>
        <dbReference type="EMBL" id="SPC99420.1"/>
    </source>
</evidence>
<dbReference type="Pfam" id="PF00665">
    <property type="entry name" value="rve"/>
    <property type="match status" value="1"/>
</dbReference>
<feature type="domain" description="Integrase catalytic" evidence="4">
    <location>
        <begin position="274"/>
        <end position="439"/>
    </location>
</feature>
<feature type="region of interest" description="Disordered" evidence="3">
    <location>
        <begin position="513"/>
        <end position="578"/>
    </location>
</feature>
<dbReference type="PROSITE" id="PS50994">
    <property type="entry name" value="INTEGRASE"/>
    <property type="match status" value="1"/>
</dbReference>
<dbReference type="GO" id="GO:0003676">
    <property type="term" value="F:nucleic acid binding"/>
    <property type="evidence" value="ECO:0007669"/>
    <property type="project" value="InterPro"/>
</dbReference>
<dbReference type="Pfam" id="PF25597">
    <property type="entry name" value="SH3_retrovirus"/>
    <property type="match status" value="1"/>
</dbReference>
<evidence type="ECO:0000259" key="4">
    <source>
        <dbReference type="PROSITE" id="PS50994"/>
    </source>
</evidence>
<evidence type="ECO:0000256" key="3">
    <source>
        <dbReference type="SAM" id="MobiDB-lite"/>
    </source>
</evidence>
<dbReference type="PANTHER" id="PTHR42648:SF27">
    <property type="entry name" value="RNA-DIRECTED DNA POLYMERASE"/>
    <property type="match status" value="1"/>
</dbReference>
<protein>
    <recommendedName>
        <fullName evidence="4">Integrase catalytic domain-containing protein</fullName>
    </recommendedName>
</protein>
<dbReference type="GO" id="GO:0015074">
    <property type="term" value="P:DNA integration"/>
    <property type="evidence" value="ECO:0007669"/>
    <property type="project" value="InterPro"/>
</dbReference>
<dbReference type="InterPro" id="IPR039537">
    <property type="entry name" value="Retrotran_Ty1/copia-like"/>
</dbReference>
<organism evidence="5">
    <name type="scientific">Fagus sylvatica</name>
    <name type="common">Beechnut</name>
    <dbReference type="NCBI Taxonomy" id="28930"/>
    <lineage>
        <taxon>Eukaryota</taxon>
        <taxon>Viridiplantae</taxon>
        <taxon>Streptophyta</taxon>
        <taxon>Embryophyta</taxon>
        <taxon>Tracheophyta</taxon>
        <taxon>Spermatophyta</taxon>
        <taxon>Magnoliopsida</taxon>
        <taxon>eudicotyledons</taxon>
        <taxon>Gunneridae</taxon>
        <taxon>Pentapetalae</taxon>
        <taxon>rosids</taxon>
        <taxon>fabids</taxon>
        <taxon>Fagales</taxon>
        <taxon>Fagaceae</taxon>
        <taxon>Fagus</taxon>
    </lineage>
</organism>
<proteinExistence type="predicted"/>
<feature type="region of interest" description="Disordered" evidence="3">
    <location>
        <begin position="148"/>
        <end position="175"/>
    </location>
</feature>
<dbReference type="InterPro" id="IPR036397">
    <property type="entry name" value="RNaseH_sf"/>
</dbReference>
<dbReference type="InterPro" id="IPR025724">
    <property type="entry name" value="GAG-pre-integrase_dom"/>
</dbReference>
<dbReference type="InterPro" id="IPR012337">
    <property type="entry name" value="RNaseH-like_sf"/>
</dbReference>
<dbReference type="GO" id="GO:0016787">
    <property type="term" value="F:hydrolase activity"/>
    <property type="evidence" value="ECO:0007669"/>
    <property type="project" value="UniProtKB-KW"/>
</dbReference>
<evidence type="ECO:0000256" key="1">
    <source>
        <dbReference type="ARBA" id="ARBA00022723"/>
    </source>
</evidence>
<dbReference type="InterPro" id="IPR057670">
    <property type="entry name" value="SH3_retrovirus"/>
</dbReference>
<keyword evidence="1" id="KW-0479">Metal-binding</keyword>
<reference evidence="5" key="1">
    <citation type="submission" date="2018-02" db="EMBL/GenBank/DDBJ databases">
        <authorList>
            <person name="Cohen D.B."/>
            <person name="Kent A.D."/>
        </authorList>
    </citation>
    <scope>NUCLEOTIDE SEQUENCE</scope>
</reference>